<name>A0A7J7JE94_BUGNE</name>
<evidence type="ECO:0000313" key="2">
    <source>
        <dbReference type="EMBL" id="KAF6024632.1"/>
    </source>
</evidence>
<feature type="region of interest" description="Disordered" evidence="1">
    <location>
        <begin position="35"/>
        <end position="54"/>
    </location>
</feature>
<dbReference type="Proteomes" id="UP000593567">
    <property type="component" value="Unassembled WGS sequence"/>
</dbReference>
<sequence>MNFAYAETDLNNRAFSPTNIITTNVKLNQIRNCHSSDVTGKENEPKDESNEFTGRMNTTLRTMLHRLIRLKGN</sequence>
<dbReference type="EMBL" id="VXIV02002554">
    <property type="protein sequence ID" value="KAF6024632.1"/>
    <property type="molecule type" value="Genomic_DNA"/>
</dbReference>
<comment type="caution">
    <text evidence="2">The sequence shown here is derived from an EMBL/GenBank/DDBJ whole genome shotgun (WGS) entry which is preliminary data.</text>
</comment>
<reference evidence="2" key="1">
    <citation type="submission" date="2020-06" db="EMBL/GenBank/DDBJ databases">
        <title>Draft genome of Bugula neritina, a colonial animal packing powerful symbionts and potential medicines.</title>
        <authorList>
            <person name="Rayko M."/>
        </authorList>
    </citation>
    <scope>NUCLEOTIDE SEQUENCE [LARGE SCALE GENOMIC DNA]</scope>
    <source>
        <strain evidence="2">Kwan_BN1</strain>
    </source>
</reference>
<evidence type="ECO:0000313" key="3">
    <source>
        <dbReference type="Proteomes" id="UP000593567"/>
    </source>
</evidence>
<feature type="compositionally biased region" description="Basic and acidic residues" evidence="1">
    <location>
        <begin position="39"/>
        <end position="49"/>
    </location>
</feature>
<organism evidence="2 3">
    <name type="scientific">Bugula neritina</name>
    <name type="common">Brown bryozoan</name>
    <name type="synonym">Sertularia neritina</name>
    <dbReference type="NCBI Taxonomy" id="10212"/>
    <lineage>
        <taxon>Eukaryota</taxon>
        <taxon>Metazoa</taxon>
        <taxon>Spiralia</taxon>
        <taxon>Lophotrochozoa</taxon>
        <taxon>Bryozoa</taxon>
        <taxon>Gymnolaemata</taxon>
        <taxon>Cheilostomatida</taxon>
        <taxon>Flustrina</taxon>
        <taxon>Buguloidea</taxon>
        <taxon>Bugulidae</taxon>
        <taxon>Bugula</taxon>
    </lineage>
</organism>
<keyword evidence="3" id="KW-1185">Reference proteome</keyword>
<protein>
    <submittedName>
        <fullName evidence="2">Uncharacterized protein</fullName>
    </submittedName>
</protein>
<accession>A0A7J7JE94</accession>
<gene>
    <name evidence="2" type="ORF">EB796_017076</name>
</gene>
<evidence type="ECO:0000256" key="1">
    <source>
        <dbReference type="SAM" id="MobiDB-lite"/>
    </source>
</evidence>
<proteinExistence type="predicted"/>
<dbReference type="AlphaFoldDB" id="A0A7J7JE94"/>